<feature type="domain" description="Response regulatory" evidence="10">
    <location>
        <begin position="11"/>
        <end position="128"/>
    </location>
</feature>
<dbReference type="Proteomes" id="UP000825051">
    <property type="component" value="Chromosome"/>
</dbReference>
<evidence type="ECO:0000256" key="9">
    <source>
        <dbReference type="PROSITE-ProRule" id="PRU00169"/>
    </source>
</evidence>
<proteinExistence type="predicted"/>
<keyword evidence="6" id="KW-0418">Kinase</keyword>
<evidence type="ECO:0000256" key="3">
    <source>
        <dbReference type="ARBA" id="ARBA00022553"/>
    </source>
</evidence>
<dbReference type="CDD" id="cd00156">
    <property type="entry name" value="REC"/>
    <property type="match status" value="1"/>
</dbReference>
<name>A0A8F9TVG1_9BACT</name>
<dbReference type="Pfam" id="PF02518">
    <property type="entry name" value="HATPase_c"/>
    <property type="match status" value="1"/>
</dbReference>
<sequence length="681" mass="74724">MATGQNSDPLRLLVVEDNEDDFRYVQYLLRVNTINRYQVDWAPSYEEGLAAVRSKTYDAALFDYQLGGRTGVDLLRELIGAGSDMPVILLTGSDDLRVDQEAASSGAADYVCKQNLDTVHLERSIRYALRQAEMVRALRESQSQLQLFMRNVPCAICIQNEAGEYLFRNELFQRHFDGAALAEASASMPDGTSWQFDVADHHWLIDTFPMVDAAGRKLRGLAAVDITGRIRAEEQLRHTTSLLNGILTTLPVIASRVDEKGLITESRGHGLEAIGLKDGDQVGQSIFDLHPQETDEIQKALGGESVNFRWQADGRNRTHYFDNFFHFDRAQGAGAIGFSVNVTARVEAEAHSRRQSQLLTSVTRNLPIIVGRLDNSGCVVEAEGEGLAARKLSIAALMGRKFAEIYPQTREAISRALAGGSAHFNLSGRGESEEWQAEFFVFGDKSEQGGATFLGRDVTQQRTLEKRLLSISDSEQRRLGADLHDGLGQHLTGVACLATALRDRLNADKSPQAGMASEIASLVNSGIELTRALARGLCPVQVEQNGLPAALEDLAYQVQRLQGVQCHFDAIGPTRLIEPNIALHLYRITQEAVNNAVRHGAAQQIDITLDTERRPHQLIIEDNGCGFDPGALREGGGVGLGLMNYRATIIGGMFKINPQPRGGIRVECTFTNNSSSDENPN</sequence>
<keyword evidence="12" id="KW-1185">Reference proteome</keyword>
<dbReference type="RefSeq" id="WP_220162347.1">
    <property type="nucleotide sequence ID" value="NZ_CP080507.1"/>
</dbReference>
<evidence type="ECO:0000259" key="10">
    <source>
        <dbReference type="PROSITE" id="PS50110"/>
    </source>
</evidence>
<dbReference type="PANTHER" id="PTHR24421">
    <property type="entry name" value="NITRATE/NITRITE SENSOR PROTEIN NARX-RELATED"/>
    <property type="match status" value="1"/>
</dbReference>
<dbReference type="EC" id="2.7.13.3" evidence="2"/>
<dbReference type="Gene3D" id="3.40.50.2300">
    <property type="match status" value="1"/>
</dbReference>
<dbReference type="InterPro" id="IPR035965">
    <property type="entry name" value="PAS-like_dom_sf"/>
</dbReference>
<dbReference type="GO" id="GO:0046983">
    <property type="term" value="F:protein dimerization activity"/>
    <property type="evidence" value="ECO:0007669"/>
    <property type="project" value="InterPro"/>
</dbReference>
<dbReference type="SMART" id="SM00387">
    <property type="entry name" value="HATPase_c"/>
    <property type="match status" value="1"/>
</dbReference>
<evidence type="ECO:0000256" key="6">
    <source>
        <dbReference type="ARBA" id="ARBA00022777"/>
    </source>
</evidence>
<dbReference type="SUPFAM" id="SSF55785">
    <property type="entry name" value="PYP-like sensor domain (PAS domain)"/>
    <property type="match status" value="2"/>
</dbReference>
<dbReference type="KEGG" id="ole:K0B96_00010"/>
<gene>
    <name evidence="11" type="ORF">K0B96_00010</name>
</gene>
<dbReference type="PROSITE" id="PS50110">
    <property type="entry name" value="RESPONSE_REGULATORY"/>
    <property type="match status" value="1"/>
</dbReference>
<keyword evidence="7" id="KW-0067">ATP-binding</keyword>
<dbReference type="SUPFAM" id="SSF55874">
    <property type="entry name" value="ATPase domain of HSP90 chaperone/DNA topoisomerase II/histidine kinase"/>
    <property type="match status" value="1"/>
</dbReference>
<dbReference type="PANTHER" id="PTHR24421:SF10">
    <property type="entry name" value="NITRATE_NITRITE SENSOR PROTEIN NARQ"/>
    <property type="match status" value="1"/>
</dbReference>
<evidence type="ECO:0000256" key="5">
    <source>
        <dbReference type="ARBA" id="ARBA00022741"/>
    </source>
</evidence>
<dbReference type="Gene3D" id="3.30.565.10">
    <property type="entry name" value="Histidine kinase-like ATPase, C-terminal domain"/>
    <property type="match status" value="1"/>
</dbReference>
<evidence type="ECO:0000256" key="2">
    <source>
        <dbReference type="ARBA" id="ARBA00012438"/>
    </source>
</evidence>
<dbReference type="InterPro" id="IPR036890">
    <property type="entry name" value="HATPase_C_sf"/>
</dbReference>
<dbReference type="SMART" id="SM00448">
    <property type="entry name" value="REC"/>
    <property type="match status" value="1"/>
</dbReference>
<keyword evidence="5" id="KW-0547">Nucleotide-binding</keyword>
<dbReference type="InterPro" id="IPR001789">
    <property type="entry name" value="Sig_transdc_resp-reg_receiver"/>
</dbReference>
<keyword evidence="3 9" id="KW-0597">Phosphoprotein</keyword>
<evidence type="ECO:0000256" key="7">
    <source>
        <dbReference type="ARBA" id="ARBA00022840"/>
    </source>
</evidence>
<dbReference type="InterPro" id="IPR011712">
    <property type="entry name" value="Sig_transdc_His_kin_sub3_dim/P"/>
</dbReference>
<feature type="modified residue" description="4-aspartylphosphate" evidence="9">
    <location>
        <position position="63"/>
    </location>
</feature>
<evidence type="ECO:0000313" key="12">
    <source>
        <dbReference type="Proteomes" id="UP000825051"/>
    </source>
</evidence>
<reference evidence="11" key="1">
    <citation type="submission" date="2021-08" db="EMBL/GenBank/DDBJ databases">
        <title>Genome of a novel bacterium of the phylum Verrucomicrobia, Oleiharenicola sp. KSB-15.</title>
        <authorList>
            <person name="Chung J.-H."/>
            <person name="Ahn J.-H."/>
            <person name="Yoon Y."/>
            <person name="Kim D.-Y."/>
            <person name="An S.-H."/>
            <person name="Park I."/>
            <person name="Yeon J."/>
        </authorList>
    </citation>
    <scope>NUCLEOTIDE SEQUENCE</scope>
    <source>
        <strain evidence="11">KSB-15</strain>
    </source>
</reference>
<dbReference type="CDD" id="cd16917">
    <property type="entry name" value="HATPase_UhpB-NarQ-NarX-like"/>
    <property type="match status" value="1"/>
</dbReference>
<evidence type="ECO:0000256" key="4">
    <source>
        <dbReference type="ARBA" id="ARBA00022679"/>
    </source>
</evidence>
<evidence type="ECO:0000256" key="1">
    <source>
        <dbReference type="ARBA" id="ARBA00000085"/>
    </source>
</evidence>
<dbReference type="EMBL" id="CP080507">
    <property type="protein sequence ID" value="QYM79033.1"/>
    <property type="molecule type" value="Genomic_DNA"/>
</dbReference>
<keyword evidence="4" id="KW-0808">Transferase</keyword>
<dbReference type="InterPro" id="IPR003594">
    <property type="entry name" value="HATPase_dom"/>
</dbReference>
<dbReference type="InterPro" id="IPR011006">
    <property type="entry name" value="CheY-like_superfamily"/>
</dbReference>
<dbReference type="Pfam" id="PF00072">
    <property type="entry name" value="Response_reg"/>
    <property type="match status" value="1"/>
</dbReference>
<dbReference type="AlphaFoldDB" id="A0A8F9TVG1"/>
<dbReference type="GO" id="GO:0005524">
    <property type="term" value="F:ATP binding"/>
    <property type="evidence" value="ECO:0007669"/>
    <property type="project" value="UniProtKB-KW"/>
</dbReference>
<dbReference type="GO" id="GO:0016020">
    <property type="term" value="C:membrane"/>
    <property type="evidence" value="ECO:0007669"/>
    <property type="project" value="InterPro"/>
</dbReference>
<comment type="catalytic activity">
    <reaction evidence="1">
        <text>ATP + protein L-histidine = ADP + protein N-phospho-L-histidine.</text>
        <dbReference type="EC" id="2.7.13.3"/>
    </reaction>
</comment>
<evidence type="ECO:0000313" key="11">
    <source>
        <dbReference type="EMBL" id="QYM79033.1"/>
    </source>
</evidence>
<organism evidence="11 12">
    <name type="scientific">Horticoccus luteus</name>
    <dbReference type="NCBI Taxonomy" id="2862869"/>
    <lineage>
        <taxon>Bacteria</taxon>
        <taxon>Pseudomonadati</taxon>
        <taxon>Verrucomicrobiota</taxon>
        <taxon>Opitutia</taxon>
        <taxon>Opitutales</taxon>
        <taxon>Opitutaceae</taxon>
        <taxon>Horticoccus</taxon>
    </lineage>
</organism>
<protein>
    <recommendedName>
        <fullName evidence="2">histidine kinase</fullName>
        <ecNumber evidence="2">2.7.13.3</ecNumber>
    </recommendedName>
</protein>
<dbReference type="Gene3D" id="3.30.450.20">
    <property type="entry name" value="PAS domain"/>
    <property type="match status" value="2"/>
</dbReference>
<dbReference type="InterPro" id="IPR050482">
    <property type="entry name" value="Sensor_HK_TwoCompSys"/>
</dbReference>
<dbReference type="Gene3D" id="1.20.5.1930">
    <property type="match status" value="1"/>
</dbReference>
<dbReference type="SUPFAM" id="SSF52172">
    <property type="entry name" value="CheY-like"/>
    <property type="match status" value="1"/>
</dbReference>
<accession>A0A8F9TVG1</accession>
<evidence type="ECO:0000256" key="8">
    <source>
        <dbReference type="ARBA" id="ARBA00023012"/>
    </source>
</evidence>
<keyword evidence="8" id="KW-0902">Two-component regulatory system</keyword>
<dbReference type="GO" id="GO:0000155">
    <property type="term" value="F:phosphorelay sensor kinase activity"/>
    <property type="evidence" value="ECO:0007669"/>
    <property type="project" value="InterPro"/>
</dbReference>
<dbReference type="Pfam" id="PF07730">
    <property type="entry name" value="HisKA_3"/>
    <property type="match status" value="1"/>
</dbReference>